<feature type="non-terminal residue" evidence="2">
    <location>
        <position position="437"/>
    </location>
</feature>
<name>A0A9P1DH90_9DINO</name>
<organism evidence="2">
    <name type="scientific">Cladocopium goreaui</name>
    <dbReference type="NCBI Taxonomy" id="2562237"/>
    <lineage>
        <taxon>Eukaryota</taxon>
        <taxon>Sar</taxon>
        <taxon>Alveolata</taxon>
        <taxon>Dinophyceae</taxon>
        <taxon>Suessiales</taxon>
        <taxon>Symbiodiniaceae</taxon>
        <taxon>Cladocopium</taxon>
    </lineage>
</organism>
<evidence type="ECO:0000256" key="1">
    <source>
        <dbReference type="SAM" id="MobiDB-lite"/>
    </source>
</evidence>
<evidence type="ECO:0000313" key="3">
    <source>
        <dbReference type="EMBL" id="CAL4796898.1"/>
    </source>
</evidence>
<keyword evidence="4" id="KW-1185">Reference proteome</keyword>
<gene>
    <name evidence="2" type="ORF">C1SCF055_LOCUS34934</name>
</gene>
<comment type="caution">
    <text evidence="2">The sequence shown here is derived from an EMBL/GenBank/DDBJ whole genome shotgun (WGS) entry which is preliminary data.</text>
</comment>
<dbReference type="AlphaFoldDB" id="A0A9P1DH90"/>
<dbReference type="EMBL" id="CAMXCT020004561">
    <property type="protein sequence ID" value="CAL1162961.1"/>
    <property type="molecule type" value="Genomic_DNA"/>
</dbReference>
<evidence type="ECO:0000313" key="2">
    <source>
        <dbReference type="EMBL" id="CAI4009586.1"/>
    </source>
</evidence>
<accession>A0A9P1DH90</accession>
<evidence type="ECO:0000313" key="4">
    <source>
        <dbReference type="Proteomes" id="UP001152797"/>
    </source>
</evidence>
<feature type="region of interest" description="Disordered" evidence="1">
    <location>
        <begin position="164"/>
        <end position="186"/>
    </location>
</feature>
<protein>
    <submittedName>
        <fullName evidence="2">Uncharacterized protein</fullName>
    </submittedName>
</protein>
<dbReference type="EMBL" id="CAMXCT010004561">
    <property type="protein sequence ID" value="CAI4009586.1"/>
    <property type="molecule type" value="Genomic_DNA"/>
</dbReference>
<dbReference type="EMBL" id="CAMXCT030004561">
    <property type="protein sequence ID" value="CAL4796898.1"/>
    <property type="molecule type" value="Genomic_DNA"/>
</dbReference>
<proteinExistence type="predicted"/>
<reference evidence="2" key="1">
    <citation type="submission" date="2022-10" db="EMBL/GenBank/DDBJ databases">
        <authorList>
            <person name="Chen Y."/>
            <person name="Dougan E. K."/>
            <person name="Chan C."/>
            <person name="Rhodes N."/>
            <person name="Thang M."/>
        </authorList>
    </citation>
    <scope>NUCLEOTIDE SEQUENCE</scope>
</reference>
<reference evidence="3 4" key="2">
    <citation type="submission" date="2024-05" db="EMBL/GenBank/DDBJ databases">
        <authorList>
            <person name="Chen Y."/>
            <person name="Shah S."/>
            <person name="Dougan E. K."/>
            <person name="Thang M."/>
            <person name="Chan C."/>
        </authorList>
    </citation>
    <scope>NUCLEOTIDE SEQUENCE [LARGE SCALE GENOMIC DNA]</scope>
</reference>
<dbReference type="Proteomes" id="UP001152797">
    <property type="component" value="Unassembled WGS sequence"/>
</dbReference>
<sequence>FSRGIRVAMVAGGLHWGPWPWARVSRTWQRMEQPASSQHSCFAGLFGLAADVLASIHPPKPFEVPPDEVQYIGMLPATLRRSNFQFEMKMDDKANRGALHNGRLSDVSTTTNGSETSTCMWSVEDASIVEQWWMEYIRMKEKEWKAPANSSFELDETAPSPEIVEEYAPGSPHGATRPGRVSLDSVSSSSASTLQEDIREEQDFIFCALPTELSKTHLLQCLAVRDVCSLRASCQCLSAPQVLVDHFAYLVNPSRPEVYIAMAGVVEASDKLQFKQDLGYELQARIRGIVSLFLKGHIEHWWQINSSAVMKILAGLQTHSKISTVQFGHRLPVLVCKFASKLFKVPDKDAQTYLLRDLLDILHSDDSNYLDKLSACVTFRYCSCHLGPLHEECLATLGDIVMNTKGSKRLHKSAVKTYEMLSRVTETTTIDTCDNCN</sequence>